<protein>
    <submittedName>
        <fullName evidence="5">RING-H2 finger protein ATL77</fullName>
    </submittedName>
</protein>
<dbReference type="InterPro" id="IPR013083">
    <property type="entry name" value="Znf_RING/FYVE/PHD"/>
</dbReference>
<proteinExistence type="predicted"/>
<keyword evidence="3" id="KW-0472">Membrane</keyword>
<dbReference type="Gene3D" id="3.30.40.10">
    <property type="entry name" value="Zinc/RING finger domain, C3HC4 (zinc finger)"/>
    <property type="match status" value="1"/>
</dbReference>
<accession>A0A2I0X6V8</accession>
<organism evidence="5 6">
    <name type="scientific">Dendrobium catenatum</name>
    <dbReference type="NCBI Taxonomy" id="906689"/>
    <lineage>
        <taxon>Eukaryota</taxon>
        <taxon>Viridiplantae</taxon>
        <taxon>Streptophyta</taxon>
        <taxon>Embryophyta</taxon>
        <taxon>Tracheophyta</taxon>
        <taxon>Spermatophyta</taxon>
        <taxon>Magnoliopsida</taxon>
        <taxon>Liliopsida</taxon>
        <taxon>Asparagales</taxon>
        <taxon>Orchidaceae</taxon>
        <taxon>Epidendroideae</taxon>
        <taxon>Malaxideae</taxon>
        <taxon>Dendrobiinae</taxon>
        <taxon>Dendrobium</taxon>
    </lineage>
</organism>
<evidence type="ECO:0000259" key="4">
    <source>
        <dbReference type="PROSITE" id="PS50089"/>
    </source>
</evidence>
<keyword evidence="3" id="KW-1133">Transmembrane helix</keyword>
<feature type="compositionally biased region" description="Basic and acidic residues" evidence="2">
    <location>
        <begin position="174"/>
        <end position="183"/>
    </location>
</feature>
<reference evidence="5 6" key="1">
    <citation type="journal article" date="2016" name="Sci. Rep.">
        <title>The Dendrobium catenatum Lindl. genome sequence provides insights into polysaccharide synthase, floral development and adaptive evolution.</title>
        <authorList>
            <person name="Zhang G.Q."/>
            <person name="Xu Q."/>
            <person name="Bian C."/>
            <person name="Tsai W.C."/>
            <person name="Yeh C.M."/>
            <person name="Liu K.W."/>
            <person name="Yoshida K."/>
            <person name="Zhang L.S."/>
            <person name="Chang S.B."/>
            <person name="Chen F."/>
            <person name="Shi Y."/>
            <person name="Su Y.Y."/>
            <person name="Zhang Y.Q."/>
            <person name="Chen L.J."/>
            <person name="Yin Y."/>
            <person name="Lin M."/>
            <person name="Huang H."/>
            <person name="Deng H."/>
            <person name="Wang Z.W."/>
            <person name="Zhu S.L."/>
            <person name="Zhao X."/>
            <person name="Deng C."/>
            <person name="Niu S.C."/>
            <person name="Huang J."/>
            <person name="Wang M."/>
            <person name="Liu G.H."/>
            <person name="Yang H.J."/>
            <person name="Xiao X.J."/>
            <person name="Hsiao Y.Y."/>
            <person name="Wu W.L."/>
            <person name="Chen Y.Y."/>
            <person name="Mitsuda N."/>
            <person name="Ohme-Takagi M."/>
            <person name="Luo Y.B."/>
            <person name="Van de Peer Y."/>
            <person name="Liu Z.J."/>
        </authorList>
    </citation>
    <scope>NUCLEOTIDE SEQUENCE [LARGE SCALE GENOMIC DNA]</scope>
    <source>
        <tissue evidence="5">The whole plant</tissue>
    </source>
</reference>
<dbReference type="Proteomes" id="UP000233837">
    <property type="component" value="Unassembled WGS sequence"/>
</dbReference>
<keyword evidence="1" id="KW-0479">Metal-binding</keyword>
<dbReference type="GO" id="GO:0016567">
    <property type="term" value="P:protein ubiquitination"/>
    <property type="evidence" value="ECO:0007669"/>
    <property type="project" value="UniProtKB-UniPathway"/>
</dbReference>
<dbReference type="Pfam" id="PF13639">
    <property type="entry name" value="zf-RING_2"/>
    <property type="match status" value="1"/>
</dbReference>
<name>A0A2I0X6V8_9ASPA</name>
<evidence type="ECO:0000256" key="2">
    <source>
        <dbReference type="SAM" id="MobiDB-lite"/>
    </source>
</evidence>
<dbReference type="PANTHER" id="PTHR45676">
    <property type="entry name" value="RING-H2 FINGER PROTEIN ATL51-RELATED"/>
    <property type="match status" value="1"/>
</dbReference>
<dbReference type="AlphaFoldDB" id="A0A2I0X6V8"/>
<dbReference type="CDD" id="cd16461">
    <property type="entry name" value="RING-H2_EL5-like"/>
    <property type="match status" value="1"/>
</dbReference>
<dbReference type="UniPathway" id="UPA00143"/>
<feature type="transmembrane region" description="Helical" evidence="3">
    <location>
        <begin position="6"/>
        <end position="27"/>
    </location>
</feature>
<dbReference type="InterPro" id="IPR001841">
    <property type="entry name" value="Znf_RING"/>
</dbReference>
<dbReference type="STRING" id="906689.A0A2I0X6V8"/>
<dbReference type="SUPFAM" id="SSF57850">
    <property type="entry name" value="RING/U-box"/>
    <property type="match status" value="1"/>
</dbReference>
<reference evidence="5 6" key="2">
    <citation type="journal article" date="2017" name="Nature">
        <title>The Apostasia genome and the evolution of orchids.</title>
        <authorList>
            <person name="Zhang G.Q."/>
            <person name="Liu K.W."/>
            <person name="Li Z."/>
            <person name="Lohaus R."/>
            <person name="Hsiao Y.Y."/>
            <person name="Niu S.C."/>
            <person name="Wang J.Y."/>
            <person name="Lin Y.C."/>
            <person name="Xu Q."/>
            <person name="Chen L.J."/>
            <person name="Yoshida K."/>
            <person name="Fujiwara S."/>
            <person name="Wang Z.W."/>
            <person name="Zhang Y.Q."/>
            <person name="Mitsuda N."/>
            <person name="Wang M."/>
            <person name="Liu G.H."/>
            <person name="Pecoraro L."/>
            <person name="Huang H.X."/>
            <person name="Xiao X.J."/>
            <person name="Lin M."/>
            <person name="Wu X.Y."/>
            <person name="Wu W.L."/>
            <person name="Chen Y.Y."/>
            <person name="Chang S.B."/>
            <person name="Sakamoto S."/>
            <person name="Ohme-Takagi M."/>
            <person name="Yagi M."/>
            <person name="Zeng S.J."/>
            <person name="Shen C.Y."/>
            <person name="Yeh C.M."/>
            <person name="Luo Y.B."/>
            <person name="Tsai W.C."/>
            <person name="Van de Peer Y."/>
            <person name="Liu Z.J."/>
        </authorList>
    </citation>
    <scope>NUCLEOTIDE SEQUENCE [LARGE SCALE GENOMIC DNA]</scope>
    <source>
        <tissue evidence="5">The whole plant</tissue>
    </source>
</reference>
<sequence length="183" mass="19764">MILNPVLITAGVFAGVGLTMTSLYYLLSRFRPAIHQLPPSPPQPQGPKSTAAADLKEVLSIIPVIYHSNNEGYRDCSVCLSSFEEGEKVRFLPDCGHGYHAVCIDKWLCTQLSCPFCRSPVSTPAKSLVAEPEAGESSTASRTLLRIKMAFWRNRTPLDSSTGDEGSNGGGTPGHEREESSPV</sequence>
<gene>
    <name evidence="5" type="primary">ATL77</name>
    <name evidence="5" type="ORF">MA16_Dca019857</name>
</gene>
<evidence type="ECO:0000313" key="5">
    <source>
        <dbReference type="EMBL" id="PKU83630.1"/>
    </source>
</evidence>
<evidence type="ECO:0000313" key="6">
    <source>
        <dbReference type="Proteomes" id="UP000233837"/>
    </source>
</evidence>
<dbReference type="GO" id="GO:0008270">
    <property type="term" value="F:zinc ion binding"/>
    <property type="evidence" value="ECO:0007669"/>
    <property type="project" value="UniProtKB-KW"/>
</dbReference>
<feature type="domain" description="RING-type" evidence="4">
    <location>
        <begin position="76"/>
        <end position="118"/>
    </location>
</feature>
<dbReference type="SMART" id="SM00184">
    <property type="entry name" value="RING"/>
    <property type="match status" value="1"/>
</dbReference>
<dbReference type="PANTHER" id="PTHR45676:SF158">
    <property type="match status" value="1"/>
</dbReference>
<dbReference type="OrthoDB" id="8062037at2759"/>
<evidence type="ECO:0000256" key="3">
    <source>
        <dbReference type="SAM" id="Phobius"/>
    </source>
</evidence>
<dbReference type="EMBL" id="KZ502087">
    <property type="protein sequence ID" value="PKU83630.1"/>
    <property type="molecule type" value="Genomic_DNA"/>
</dbReference>
<keyword evidence="6" id="KW-1185">Reference proteome</keyword>
<keyword evidence="1" id="KW-0863">Zinc-finger</keyword>
<evidence type="ECO:0000256" key="1">
    <source>
        <dbReference type="PROSITE-ProRule" id="PRU00175"/>
    </source>
</evidence>
<keyword evidence="3" id="KW-0812">Transmembrane</keyword>
<keyword evidence="1" id="KW-0862">Zinc</keyword>
<dbReference type="PROSITE" id="PS50089">
    <property type="entry name" value="ZF_RING_2"/>
    <property type="match status" value="1"/>
</dbReference>
<feature type="region of interest" description="Disordered" evidence="2">
    <location>
        <begin position="156"/>
        <end position="183"/>
    </location>
</feature>